<comment type="cofactor">
    <cofactor evidence="1">
        <name>NAD(+)</name>
        <dbReference type="ChEBI" id="CHEBI:57540"/>
    </cofactor>
</comment>
<comment type="cofactor">
    <cofactor evidence="3">
        <name>Zn(2+)</name>
        <dbReference type="ChEBI" id="CHEBI:29105"/>
    </cofactor>
</comment>
<evidence type="ECO:0000259" key="13">
    <source>
        <dbReference type="Pfam" id="PF24621"/>
    </source>
</evidence>
<keyword evidence="9 14" id="KW-0456">Lyase</keyword>
<evidence type="ECO:0000256" key="7">
    <source>
        <dbReference type="ARBA" id="ARBA00022833"/>
    </source>
</evidence>
<accession>A0ABX8V5N7</accession>
<dbReference type="CDD" id="cd08195">
    <property type="entry name" value="DHQS"/>
    <property type="match status" value="1"/>
</dbReference>
<proteinExistence type="predicted"/>
<dbReference type="Gene3D" id="3.40.50.1970">
    <property type="match status" value="1"/>
</dbReference>
<keyword evidence="10" id="KW-0170">Cobalt</keyword>
<evidence type="ECO:0000256" key="3">
    <source>
        <dbReference type="ARBA" id="ARBA00001947"/>
    </source>
</evidence>
<evidence type="ECO:0000259" key="12">
    <source>
        <dbReference type="Pfam" id="PF01761"/>
    </source>
</evidence>
<dbReference type="InterPro" id="IPR030963">
    <property type="entry name" value="DHQ_synth_fam"/>
</dbReference>
<organism evidence="14 15">
    <name type="scientific">Candidatus Rhabdochlamydia oedothoracis</name>
    <dbReference type="NCBI Taxonomy" id="2720720"/>
    <lineage>
        <taxon>Bacteria</taxon>
        <taxon>Pseudomonadati</taxon>
        <taxon>Chlamydiota</taxon>
        <taxon>Chlamydiia</taxon>
        <taxon>Parachlamydiales</taxon>
        <taxon>Candidatus Rhabdochlamydiaceae</taxon>
        <taxon>Candidatus Rhabdochlamydia</taxon>
    </lineage>
</organism>
<dbReference type="GO" id="GO:0003856">
    <property type="term" value="F:3-dehydroquinate synthase activity"/>
    <property type="evidence" value="ECO:0007669"/>
    <property type="project" value="UniProtKB-EC"/>
</dbReference>
<dbReference type="SUPFAM" id="SSF56796">
    <property type="entry name" value="Dehydroquinate synthase-like"/>
    <property type="match status" value="1"/>
</dbReference>
<keyword evidence="7" id="KW-0862">Zinc</keyword>
<dbReference type="Pfam" id="PF01761">
    <property type="entry name" value="DHQ_synthase"/>
    <property type="match status" value="1"/>
</dbReference>
<sequence length="369" mass="42266">MLETFTLSLQRQDTTEVFLDCNLFSSQIVEDLRQINGKFALFCDKNIANLIGYNWQSFLRQKGIIIELFVFESGEKNKNHKIKELLENQLFEQEFGRDSCFIALGGGVTLDLIGFIGATYMRGVTLLCIPTTLLAMVDAAIGGKNAINTAYGKNLLGTFYFPRKIYYDFQWLRYLPKKEWINATAEIIKYAVTLSYDLFLQLENSLDQKDLSKIMELVKTCIRLKHQIVNCDFTEQIGTRSILNFGHTIGHALEKITDFQMTHGEAVAMGMLVESYMSWKRGFLSYTSLTKIQALICSYEFPLAIYDFQKELCLEVIKKDKKVKNGINHLILLQEIGLVTPSTIPIPMEHIIEGLNWLEVEYGKISYQS</sequence>
<dbReference type="InterPro" id="IPR030960">
    <property type="entry name" value="DHQS/DOIS_N"/>
</dbReference>
<dbReference type="InterPro" id="IPR056179">
    <property type="entry name" value="DHQS_C"/>
</dbReference>
<feature type="domain" description="3-dehydroquinate synthase N-terminal" evidence="12">
    <location>
        <begin position="70"/>
        <end position="181"/>
    </location>
</feature>
<dbReference type="EMBL" id="CP075587">
    <property type="protein sequence ID" value="QYF48770.1"/>
    <property type="molecule type" value="Genomic_DNA"/>
</dbReference>
<keyword evidence="8" id="KW-0520">NAD</keyword>
<comment type="function">
    <text evidence="4">Catalyzes the conversion of 3-deoxy-D-arabino-heptulosonate 7-phosphate (DAHP) to dehydroquinate (DHQ).</text>
</comment>
<dbReference type="NCBIfam" id="TIGR01357">
    <property type="entry name" value="aroB"/>
    <property type="match status" value="1"/>
</dbReference>
<keyword evidence="15" id="KW-1185">Reference proteome</keyword>
<evidence type="ECO:0000256" key="10">
    <source>
        <dbReference type="ARBA" id="ARBA00023285"/>
    </source>
</evidence>
<comment type="cofactor">
    <cofactor evidence="2">
        <name>Co(2+)</name>
        <dbReference type="ChEBI" id="CHEBI:48828"/>
    </cofactor>
</comment>
<dbReference type="PIRSF" id="PIRSF001455">
    <property type="entry name" value="DHQ_synth"/>
    <property type="match status" value="1"/>
</dbReference>
<dbReference type="Pfam" id="PF24621">
    <property type="entry name" value="DHQS_C"/>
    <property type="match status" value="1"/>
</dbReference>
<name>A0ABX8V5N7_9BACT</name>
<evidence type="ECO:0000256" key="2">
    <source>
        <dbReference type="ARBA" id="ARBA00001941"/>
    </source>
</evidence>
<evidence type="ECO:0000313" key="15">
    <source>
        <dbReference type="Proteomes" id="UP000826014"/>
    </source>
</evidence>
<evidence type="ECO:0000256" key="1">
    <source>
        <dbReference type="ARBA" id="ARBA00001911"/>
    </source>
</evidence>
<dbReference type="Gene3D" id="1.20.1090.10">
    <property type="entry name" value="Dehydroquinate synthase-like - alpha domain"/>
    <property type="match status" value="1"/>
</dbReference>
<evidence type="ECO:0000256" key="11">
    <source>
        <dbReference type="NCBIfam" id="TIGR01357"/>
    </source>
</evidence>
<reference evidence="14 15" key="1">
    <citation type="journal article" date="2022" name="bioRxiv">
        <title>Ecology and evolution of chlamydial symbionts of arthropods.</title>
        <authorList>
            <person name="Halter T."/>
            <person name="Koestlbacher S."/>
            <person name="Collingro A."/>
            <person name="Sixt B.S."/>
            <person name="Toenshoff E.R."/>
            <person name="Hendrickx F."/>
            <person name="Kostanjsek R."/>
            <person name="Horn M."/>
        </authorList>
    </citation>
    <scope>NUCLEOTIDE SEQUENCE [LARGE SCALE GENOMIC DNA]</scope>
    <source>
        <strain evidence="14">W744xW776</strain>
    </source>
</reference>
<dbReference type="InterPro" id="IPR050071">
    <property type="entry name" value="Dehydroquinate_synthase"/>
</dbReference>
<dbReference type="EC" id="4.2.3.4" evidence="11"/>
<evidence type="ECO:0000256" key="6">
    <source>
        <dbReference type="ARBA" id="ARBA00022741"/>
    </source>
</evidence>
<evidence type="ECO:0000256" key="9">
    <source>
        <dbReference type="ARBA" id="ARBA00023239"/>
    </source>
</evidence>
<evidence type="ECO:0000256" key="4">
    <source>
        <dbReference type="ARBA" id="ARBA00003485"/>
    </source>
</evidence>
<keyword evidence="6" id="KW-0547">Nucleotide-binding</keyword>
<dbReference type="PANTHER" id="PTHR43622:SF1">
    <property type="entry name" value="3-DEHYDROQUINATE SYNTHASE"/>
    <property type="match status" value="1"/>
</dbReference>
<protein>
    <recommendedName>
        <fullName evidence="11">3-dehydroquinate synthase</fullName>
        <ecNumber evidence="11">4.2.3.4</ecNumber>
    </recommendedName>
</protein>
<evidence type="ECO:0000256" key="8">
    <source>
        <dbReference type="ARBA" id="ARBA00023027"/>
    </source>
</evidence>
<evidence type="ECO:0000313" key="14">
    <source>
        <dbReference type="EMBL" id="QYF48770.1"/>
    </source>
</evidence>
<dbReference type="Proteomes" id="UP000826014">
    <property type="component" value="Chromosome"/>
</dbReference>
<evidence type="ECO:0000256" key="5">
    <source>
        <dbReference type="ARBA" id="ARBA00022723"/>
    </source>
</evidence>
<dbReference type="PANTHER" id="PTHR43622">
    <property type="entry name" value="3-DEHYDROQUINATE SYNTHASE"/>
    <property type="match status" value="1"/>
</dbReference>
<keyword evidence="5" id="KW-0479">Metal-binding</keyword>
<dbReference type="InterPro" id="IPR016037">
    <property type="entry name" value="DHQ_synth_AroB"/>
</dbReference>
<gene>
    <name evidence="14" type="ORF">RHABOEDO_000985</name>
</gene>
<feature type="domain" description="3-dehydroquinate synthase C-terminal" evidence="13">
    <location>
        <begin position="184"/>
        <end position="323"/>
    </location>
</feature>